<dbReference type="PANTHER" id="PTHR47358:SF2">
    <property type="entry name" value="E3 UBIQUITIN-PROTEIN LIGASE HOS1"/>
    <property type="match status" value="1"/>
</dbReference>
<sequence>MCIMCLTHVAMPHYVLNAAKDATSAQFAGVQYRTMETGFSYVFTTSAWKRALFLSSTMKGFRKRKTMAIQLAWMSSSCIHCSMLQYRTILLPLFATVSSSGGCLCISISHLLSVIFLTYSPDITDVCLDENAVSSDPLLAFLLDEVVIKDWCKRAVNVLITEIGVICIQKYRSGLETMRSRLSQLQKFATQLAGIYSILEVMVSSFNEAVSAHVNDLHQLIENTLKAKQHLEAMIWCIRHRFIQDICSRYTDHTSWSSDVIQRKAYAEERKWPGFSDKGSDINEANQTTLFIEQALQNLGIEQNYRDKEEDITITCLQNEQSSSMFCSTITTDHCSIDRYPFKNLREAVDVLFLHGASDMVIAKQAILLYYLFDRHWSRPDSEWRYLVDDFATTFGITNRTLLECLVFCLLDDHSSEALKEACSLLPKIFSKETHPKIAQVLLERQRPDMALLVLKCTGRDSFSATENFEKDGISSLSEAVTAVRVRIECGLLTEAFMYHRSYCSKVKEQHSANMTHTEDAFEGSWIYHVEMMMVEFCTICIERNLVDKMIDLPWDSEEEKHLHKSLFESAHEAPMDPIGSLLVVYYLRRYRYLEAYGVDRSLQKFEQKELENATEEIASKIRAIAQWRESLVAKCLDMLPEVQRENVKAINSGEQIQFARTAQISSPAHVGKSQNPVMDLSTTFTSVLQNKSSLFSKNNALTDSSGLIRSSHSERKVPSALQTRAPPHGSPISNMRSTVGGKFPTVGQNVDSPFLRGAKGISSRKGETGFKEGIKYADHDPLPMYLNLSSGDTPTKDYRTSLLKAEANKTTYFQGQDSVGKGEFHFGSRAVKPFNLNGTGAGQNGLAKISGYAGFREDYKVPTKENILSFSKKSSVGGAEASKGVSRWRSDESSEEERTNRESGAPLVTRRRPRFSRR</sequence>
<dbReference type="EMBL" id="NCVQ01000006">
    <property type="protein sequence ID" value="PWZ23948.1"/>
    <property type="molecule type" value="Genomic_DNA"/>
</dbReference>
<name>A0A3L6ETF7_MAIZE</name>
<accession>A0A3L6ETF7</accession>
<proteinExistence type="predicted"/>
<evidence type="ECO:0000259" key="4">
    <source>
        <dbReference type="Pfam" id="PF13934"/>
    </source>
</evidence>
<evidence type="ECO:0000313" key="5">
    <source>
        <dbReference type="EMBL" id="PWZ23948.1"/>
    </source>
</evidence>
<evidence type="ECO:0000256" key="2">
    <source>
        <dbReference type="ARBA" id="ARBA00023242"/>
    </source>
</evidence>
<feature type="region of interest" description="Disordered" evidence="3">
    <location>
        <begin position="872"/>
        <end position="919"/>
    </location>
</feature>
<dbReference type="Proteomes" id="UP000251960">
    <property type="component" value="Chromosome 5"/>
</dbReference>
<feature type="compositionally biased region" description="Basic residues" evidence="3">
    <location>
        <begin position="910"/>
        <end position="919"/>
    </location>
</feature>
<comment type="subcellular location">
    <subcellularLocation>
        <location evidence="1">Nucleus</location>
    </subcellularLocation>
</comment>
<dbReference type="AlphaFoldDB" id="A0A3L6ETF7"/>
<evidence type="ECO:0000256" key="1">
    <source>
        <dbReference type="ARBA" id="ARBA00004123"/>
    </source>
</evidence>
<dbReference type="PANTHER" id="PTHR47358">
    <property type="entry name" value="E3 UBIQUITIN-PROTEIN LIGASE HOS1"/>
    <property type="match status" value="1"/>
</dbReference>
<dbReference type="GO" id="GO:0004842">
    <property type="term" value="F:ubiquitin-protein transferase activity"/>
    <property type="evidence" value="ECO:0007669"/>
    <property type="project" value="InterPro"/>
</dbReference>
<organism evidence="5">
    <name type="scientific">Zea mays</name>
    <name type="common">Maize</name>
    <dbReference type="NCBI Taxonomy" id="4577"/>
    <lineage>
        <taxon>Eukaryota</taxon>
        <taxon>Viridiplantae</taxon>
        <taxon>Streptophyta</taxon>
        <taxon>Embryophyta</taxon>
        <taxon>Tracheophyta</taxon>
        <taxon>Spermatophyta</taxon>
        <taxon>Magnoliopsida</taxon>
        <taxon>Liliopsida</taxon>
        <taxon>Poales</taxon>
        <taxon>Poaceae</taxon>
        <taxon>PACMAD clade</taxon>
        <taxon>Panicoideae</taxon>
        <taxon>Andropogonodae</taxon>
        <taxon>Andropogoneae</taxon>
        <taxon>Tripsacinae</taxon>
        <taxon>Zea</taxon>
    </lineage>
</organism>
<dbReference type="GO" id="GO:0016567">
    <property type="term" value="P:protein ubiquitination"/>
    <property type="evidence" value="ECO:0007669"/>
    <property type="project" value="InterPro"/>
</dbReference>
<feature type="domain" description="ELYS-like" evidence="4">
    <location>
        <begin position="289"/>
        <end position="568"/>
    </location>
</feature>
<protein>
    <submittedName>
        <fullName evidence="5">E3 ubiquitin-protein ligase HOS1</fullName>
    </submittedName>
</protein>
<reference evidence="5" key="1">
    <citation type="journal article" date="2018" name="Nat. Genet.">
        <title>Extensive intraspecific gene order and gene structural variations between Mo17 and other maize genomes.</title>
        <authorList>
            <person name="Sun S."/>
            <person name="Zhou Y."/>
            <person name="Chen J."/>
            <person name="Shi J."/>
            <person name="Zhao H."/>
            <person name="Zhao H."/>
            <person name="Song W."/>
            <person name="Zhang M."/>
            <person name="Cui Y."/>
            <person name="Dong X."/>
            <person name="Liu H."/>
            <person name="Ma X."/>
            <person name="Jiao Y."/>
            <person name="Wang B."/>
            <person name="Wei X."/>
            <person name="Stein J.C."/>
            <person name="Glaubitz J.C."/>
            <person name="Lu F."/>
            <person name="Yu G."/>
            <person name="Liang C."/>
            <person name="Fengler K."/>
            <person name="Li B."/>
            <person name="Rafalski A."/>
            <person name="Schnable P.S."/>
            <person name="Ware D.H."/>
            <person name="Buckler E.S."/>
            <person name="Lai J."/>
        </authorList>
    </citation>
    <scope>NUCLEOTIDE SEQUENCE [LARGE SCALE GENOMIC DNA]</scope>
    <source>
        <tissue evidence="5">Seedling</tissue>
    </source>
</reference>
<dbReference type="InterPro" id="IPR025151">
    <property type="entry name" value="ELYS_dom"/>
</dbReference>
<comment type="caution">
    <text evidence="5">The sequence shown here is derived from an EMBL/GenBank/DDBJ whole genome shotgun (WGS) entry which is preliminary data.</text>
</comment>
<feature type="region of interest" description="Disordered" evidence="3">
    <location>
        <begin position="708"/>
        <end position="735"/>
    </location>
</feature>
<dbReference type="GO" id="GO:0005634">
    <property type="term" value="C:nucleus"/>
    <property type="evidence" value="ECO:0007669"/>
    <property type="project" value="UniProtKB-SubCell"/>
</dbReference>
<gene>
    <name evidence="5" type="primary">HOS1_1</name>
    <name evidence="5" type="ORF">Zm00014a_037293</name>
</gene>
<keyword evidence="2" id="KW-0539">Nucleus</keyword>
<feature type="compositionally biased region" description="Basic and acidic residues" evidence="3">
    <location>
        <begin position="889"/>
        <end position="902"/>
    </location>
</feature>
<dbReference type="Pfam" id="PF13934">
    <property type="entry name" value="ELYS"/>
    <property type="match status" value="1"/>
</dbReference>
<dbReference type="ExpressionAtlas" id="A0A3L6ETF7">
    <property type="expression patterns" value="baseline and differential"/>
</dbReference>
<dbReference type="InterPro" id="IPR044718">
    <property type="entry name" value="HOS1"/>
</dbReference>
<evidence type="ECO:0000256" key="3">
    <source>
        <dbReference type="SAM" id="MobiDB-lite"/>
    </source>
</evidence>